<dbReference type="RefSeq" id="WP_111268504.1">
    <property type="nucleotide sequence ID" value="NZ_QKWW01000006.1"/>
</dbReference>
<dbReference type="AlphaFoldDB" id="A0A2W6NNC5"/>
<dbReference type="Proteomes" id="UP000249204">
    <property type="component" value="Unassembled WGS sequence"/>
</dbReference>
<protein>
    <submittedName>
        <fullName evidence="1">Uncharacterized protein</fullName>
    </submittedName>
</protein>
<reference evidence="1 2" key="1">
    <citation type="submission" date="2018-06" db="EMBL/GenBank/DDBJ databases">
        <title>Isolation of heavy metals resistant Paenibacillus silvae NC2 from Gold-Copper mine in ZiJin, China.</title>
        <authorList>
            <person name="Xu J."/>
            <person name="Mazhar H.S."/>
            <person name="Rensing C."/>
        </authorList>
    </citation>
    <scope>NUCLEOTIDE SEQUENCE [LARGE SCALE GENOMIC DNA]</scope>
    <source>
        <strain evidence="1 2">NC2</strain>
    </source>
</reference>
<gene>
    <name evidence="1" type="ORF">DN757_01470</name>
</gene>
<sequence length="73" mass="8296">MKFYGIATNNNNQNMVIDNLPTDYLGAVNAAKQQAAKKGFTFQYVKPAENGRKEGSVLTKFKKQRTQRKSIKR</sequence>
<accession>A0A2W6NNC5</accession>
<dbReference type="EMBL" id="QKWW01000006">
    <property type="protein sequence ID" value="PZT57352.1"/>
    <property type="molecule type" value="Genomic_DNA"/>
</dbReference>
<name>A0A2W6NNC5_9BACL</name>
<evidence type="ECO:0000313" key="1">
    <source>
        <dbReference type="EMBL" id="PZT57352.1"/>
    </source>
</evidence>
<evidence type="ECO:0000313" key="2">
    <source>
        <dbReference type="Proteomes" id="UP000249204"/>
    </source>
</evidence>
<comment type="caution">
    <text evidence="1">The sequence shown here is derived from an EMBL/GenBank/DDBJ whole genome shotgun (WGS) entry which is preliminary data.</text>
</comment>
<organism evidence="1 2">
    <name type="scientific">Paenibacillus silvae</name>
    <dbReference type="NCBI Taxonomy" id="1325358"/>
    <lineage>
        <taxon>Bacteria</taxon>
        <taxon>Bacillati</taxon>
        <taxon>Bacillota</taxon>
        <taxon>Bacilli</taxon>
        <taxon>Bacillales</taxon>
        <taxon>Paenibacillaceae</taxon>
        <taxon>Paenibacillus</taxon>
    </lineage>
</organism>
<proteinExistence type="predicted"/>